<dbReference type="AlphaFoldDB" id="A0A381NTB5"/>
<reference evidence="1" key="1">
    <citation type="submission" date="2018-05" db="EMBL/GenBank/DDBJ databases">
        <authorList>
            <person name="Lanie J.A."/>
            <person name="Ng W.-L."/>
            <person name="Kazmierczak K.M."/>
            <person name="Andrzejewski T.M."/>
            <person name="Davidsen T.M."/>
            <person name="Wayne K.J."/>
            <person name="Tettelin H."/>
            <person name="Glass J.I."/>
            <person name="Rusch D."/>
            <person name="Podicherti R."/>
            <person name="Tsui H.-C.T."/>
            <person name="Winkler M.E."/>
        </authorList>
    </citation>
    <scope>NUCLEOTIDE SEQUENCE</scope>
</reference>
<dbReference type="EMBL" id="UINC01000584">
    <property type="protein sequence ID" value="SUZ57861.1"/>
    <property type="molecule type" value="Genomic_DNA"/>
</dbReference>
<sequence>MLNAPSKGVALNVSYGSWLNNISNSSFSLASKIGRGNIGLNIRHMGVSDLELRSNRPTDDPLATFSSSSFAAASSYSQTYGAITMGATVRYILIQLYTENVSGMTFDGGITRSFGKNIDLGFSILNTGFINNTDSYNPVLPLRFLSALSYQFPRSKWGHKICLSAEKSSLVNGSIIRVASETKFEKFDLRFGTQSSNEVTVVSGGFGIRLGLLNFHYGIQIGSQHLGLPQMLDISIKLP</sequence>
<proteinExistence type="predicted"/>
<accession>A0A381NTB5</accession>
<organism evidence="1">
    <name type="scientific">marine metagenome</name>
    <dbReference type="NCBI Taxonomy" id="408172"/>
    <lineage>
        <taxon>unclassified sequences</taxon>
        <taxon>metagenomes</taxon>
        <taxon>ecological metagenomes</taxon>
    </lineage>
</organism>
<evidence type="ECO:0000313" key="1">
    <source>
        <dbReference type="EMBL" id="SUZ57861.1"/>
    </source>
</evidence>
<gene>
    <name evidence="1" type="ORF">METZ01_LOCUS10715</name>
</gene>
<protein>
    <recommendedName>
        <fullName evidence="2">DUF5723 domain-containing protein</fullName>
    </recommendedName>
</protein>
<name>A0A381NTB5_9ZZZZ</name>
<evidence type="ECO:0008006" key="2">
    <source>
        <dbReference type="Google" id="ProtNLM"/>
    </source>
</evidence>